<reference evidence="1" key="2">
    <citation type="submission" date="2020-08" db="EMBL/GenBank/DDBJ databases">
        <title>Plant Genome Project.</title>
        <authorList>
            <person name="Zhang R.-G."/>
        </authorList>
    </citation>
    <scope>NUCLEOTIDE SEQUENCE</scope>
    <source>
        <strain evidence="1">Huo1</strain>
        <tissue evidence="1">Leaf</tissue>
    </source>
</reference>
<reference evidence="1" key="1">
    <citation type="submission" date="2018-01" db="EMBL/GenBank/DDBJ databases">
        <authorList>
            <person name="Mao J.F."/>
        </authorList>
    </citation>
    <scope>NUCLEOTIDE SEQUENCE</scope>
    <source>
        <strain evidence="1">Huo1</strain>
        <tissue evidence="1">Leaf</tissue>
    </source>
</reference>
<dbReference type="EMBL" id="PNBA02000012">
    <property type="protein sequence ID" value="KAG6404808.1"/>
    <property type="molecule type" value="Genomic_DNA"/>
</dbReference>
<sequence length="209" mass="24032">MAKPCPNIRELEIEKIHTRHSSFHLFTVFEVREQIQDEFDETIFQGRVNVRAAFTKLKPCTLSLETPLSTKMHDVIVIGETVLRLAKVSDIICEMGSLRYLYMSDVMYRAPLKVDALQNLITLTYVSIYDWTCKLFASLAIIKCLGHPILRGFRFRSMSCLDEISALYTVSTLRIDGLISRLPSANKFPTWIKNLALVNTCLDEDPYQY</sequence>
<accession>A0A8X8X341</accession>
<protein>
    <submittedName>
        <fullName evidence="1">Uncharacterized protein</fullName>
    </submittedName>
</protein>
<comment type="caution">
    <text evidence="1">The sequence shown here is derived from an EMBL/GenBank/DDBJ whole genome shotgun (WGS) entry which is preliminary data.</text>
</comment>
<evidence type="ECO:0000313" key="2">
    <source>
        <dbReference type="Proteomes" id="UP000298416"/>
    </source>
</evidence>
<keyword evidence="2" id="KW-1185">Reference proteome</keyword>
<organism evidence="1">
    <name type="scientific">Salvia splendens</name>
    <name type="common">Scarlet sage</name>
    <dbReference type="NCBI Taxonomy" id="180675"/>
    <lineage>
        <taxon>Eukaryota</taxon>
        <taxon>Viridiplantae</taxon>
        <taxon>Streptophyta</taxon>
        <taxon>Embryophyta</taxon>
        <taxon>Tracheophyta</taxon>
        <taxon>Spermatophyta</taxon>
        <taxon>Magnoliopsida</taxon>
        <taxon>eudicotyledons</taxon>
        <taxon>Gunneridae</taxon>
        <taxon>Pentapetalae</taxon>
        <taxon>asterids</taxon>
        <taxon>lamiids</taxon>
        <taxon>Lamiales</taxon>
        <taxon>Lamiaceae</taxon>
        <taxon>Nepetoideae</taxon>
        <taxon>Mentheae</taxon>
        <taxon>Salviinae</taxon>
        <taxon>Salvia</taxon>
        <taxon>Salvia subgen. Calosphace</taxon>
        <taxon>core Calosphace</taxon>
    </lineage>
</organism>
<dbReference type="AlphaFoldDB" id="A0A8X8X341"/>
<proteinExistence type="predicted"/>
<evidence type="ECO:0000313" key="1">
    <source>
        <dbReference type="EMBL" id="KAG6404808.1"/>
    </source>
</evidence>
<dbReference type="Proteomes" id="UP000298416">
    <property type="component" value="Unassembled WGS sequence"/>
</dbReference>
<name>A0A8X8X341_SALSN</name>
<gene>
    <name evidence="1" type="ORF">SASPL_132384</name>
</gene>